<keyword evidence="4" id="KW-1185">Reference proteome</keyword>
<dbReference type="EMBL" id="KI546089">
    <property type="protein sequence ID" value="EST45832.1"/>
    <property type="molecule type" value="Genomic_DNA"/>
</dbReference>
<gene>
    <name evidence="2" type="ORF">SS50377_14407</name>
    <name evidence="3" type="ORF">SS50377_22003</name>
</gene>
<feature type="region of interest" description="Disordered" evidence="1">
    <location>
        <begin position="1"/>
        <end position="31"/>
    </location>
</feature>
<accession>V6LMB4</accession>
<feature type="region of interest" description="Disordered" evidence="1">
    <location>
        <begin position="301"/>
        <end position="333"/>
    </location>
</feature>
<evidence type="ECO:0000313" key="2">
    <source>
        <dbReference type="EMBL" id="EST45832.1"/>
    </source>
</evidence>
<proteinExistence type="predicted"/>
<dbReference type="AlphaFoldDB" id="V6LMB4"/>
<dbReference type="EMBL" id="AUWU02000002">
    <property type="protein sequence ID" value="KAH0576439.1"/>
    <property type="molecule type" value="Genomic_DNA"/>
</dbReference>
<evidence type="ECO:0000313" key="3">
    <source>
        <dbReference type="EMBL" id="KAH0576439.1"/>
    </source>
</evidence>
<dbReference type="VEuPathDB" id="GiardiaDB:SS50377_22003"/>
<feature type="region of interest" description="Disordered" evidence="1">
    <location>
        <begin position="90"/>
        <end position="116"/>
    </location>
</feature>
<evidence type="ECO:0000313" key="4">
    <source>
        <dbReference type="Proteomes" id="UP000018208"/>
    </source>
</evidence>
<feature type="compositionally biased region" description="Polar residues" evidence="1">
    <location>
        <begin position="1"/>
        <end position="11"/>
    </location>
</feature>
<reference evidence="2 3" key="1">
    <citation type="journal article" date="2014" name="PLoS Genet.">
        <title>The Genome of Spironucleus salmonicida Highlights a Fish Pathogen Adapted to Fluctuating Environments.</title>
        <authorList>
            <person name="Xu F."/>
            <person name="Jerlstrom-Hultqvist J."/>
            <person name="Einarsson E."/>
            <person name="Astvaldsson A."/>
            <person name="Svard S.G."/>
            <person name="Andersson J.O."/>
        </authorList>
    </citation>
    <scope>NUCLEOTIDE SEQUENCE</scope>
    <source>
        <strain evidence="3">ATCC 50377</strain>
    </source>
</reference>
<dbReference type="Proteomes" id="UP000018208">
    <property type="component" value="Unassembled WGS sequence"/>
</dbReference>
<name>V6LMB4_9EUKA</name>
<reference evidence="3" key="2">
    <citation type="submission" date="2020-12" db="EMBL/GenBank/DDBJ databases">
        <title>New Spironucleus salmonicida genome in near-complete chromosomes.</title>
        <authorList>
            <person name="Xu F."/>
            <person name="Kurt Z."/>
            <person name="Jimenez-Gonzalez A."/>
            <person name="Astvaldsson A."/>
            <person name="Andersson J.O."/>
            <person name="Svard S.G."/>
        </authorList>
    </citation>
    <scope>NUCLEOTIDE SEQUENCE</scope>
    <source>
        <strain evidence="3">ATCC 50377</strain>
    </source>
</reference>
<protein>
    <submittedName>
        <fullName evidence="2">Uncharacterized protein</fullName>
    </submittedName>
</protein>
<organism evidence="2">
    <name type="scientific">Spironucleus salmonicida</name>
    <dbReference type="NCBI Taxonomy" id="348837"/>
    <lineage>
        <taxon>Eukaryota</taxon>
        <taxon>Metamonada</taxon>
        <taxon>Diplomonadida</taxon>
        <taxon>Hexamitidae</taxon>
        <taxon>Hexamitinae</taxon>
        <taxon>Spironucleus</taxon>
    </lineage>
</organism>
<sequence length="368" mass="41889">MSQHQNKINTDNQKRLCKQHDIQQENSDIINNQVQDQIDTQQSKKGVEQNKVLPNIFTPETELEAQQNYINIDSNIETPANVDNQFETKKETLRSESPTHSSQQFQTIVNSEAESPTELPKKVNILQPIAPQKQQILQVVSPLYEHHDANNFIPSPDPDQNLGLHMEDLQLSDEDDVEDPNILESLVYRHVQDSHTVERLDKIIDEANAQVMPPKPVSTVQNLFKNGVGSIFDFQRKSQCNSKNSSFASNQSFRTDQTAFKQEGADHGQTRESVISQAFSEIGDHLCIDDMFQDELSKINDTQESIEKSQSLDKEDKDTISEQKSQQKSESKLDIKSAAIGKNLFIDDEEKLPEKKKSIFAGIFKRKQ</sequence>
<feature type="compositionally biased region" description="Polar residues" evidence="1">
    <location>
        <begin position="95"/>
        <end position="114"/>
    </location>
</feature>
<feature type="compositionally biased region" description="Basic and acidic residues" evidence="1">
    <location>
        <begin position="305"/>
        <end position="333"/>
    </location>
</feature>
<evidence type="ECO:0000256" key="1">
    <source>
        <dbReference type="SAM" id="MobiDB-lite"/>
    </source>
</evidence>
<feature type="compositionally biased region" description="Basic and acidic residues" evidence="1">
    <location>
        <begin position="12"/>
        <end position="23"/>
    </location>
</feature>